<dbReference type="Proteomes" id="UP000521676">
    <property type="component" value="Unassembled WGS sequence"/>
</dbReference>
<evidence type="ECO:0000259" key="1">
    <source>
        <dbReference type="Pfam" id="PF18171"/>
    </source>
</evidence>
<dbReference type="EMBL" id="JACATZ010000003">
    <property type="protein sequence ID" value="NWJ48997.1"/>
    <property type="molecule type" value="Genomic_DNA"/>
</dbReference>
<name>A0A8T7MA35_9CHLR</name>
<protein>
    <recommendedName>
        <fullName evidence="1">LSDAT prokaryote domain-containing protein</fullName>
    </recommendedName>
</protein>
<dbReference type="GO" id="GO:0005886">
    <property type="term" value="C:plasma membrane"/>
    <property type="evidence" value="ECO:0007669"/>
    <property type="project" value="TreeGrafter"/>
</dbReference>
<dbReference type="AlphaFoldDB" id="A0A8T7MA35"/>
<sequence>MPEVFSISFENKATALAIHATHLDNLKEYLRQLGLNSPAPVIVLVGGAGKMESEQYEIQKRFFAEVLVELAEQVGAIVIDGATDAGVIRLMGNARAARNASFPLLGVVPEKLVYIPGTIRPENTTDLEQNHTHFLLIPGSNWGDEIPWMSQAASLISATLPSLTILINGGEVAYRDVAQSVEAGRKVAVVQGSGRTADVLGKTIEGEQLEERATKLVQSGLLFKVNLYDNSSVVLQQLLSHYNQEQ</sequence>
<reference evidence="2 4" key="1">
    <citation type="submission" date="2020-06" db="EMBL/GenBank/DDBJ databases">
        <title>Anoxygenic phototrophic Chloroflexota member uses a Type I reaction center.</title>
        <authorList>
            <person name="Tsuji J.M."/>
            <person name="Shaw N.A."/>
            <person name="Nagashima S."/>
            <person name="Venkiteswaran J."/>
            <person name="Schiff S.L."/>
            <person name="Hanada S."/>
            <person name="Tank M."/>
            <person name="Neufeld J.D."/>
        </authorList>
    </citation>
    <scope>NUCLEOTIDE SEQUENCE [LARGE SCALE GENOMIC DNA]</scope>
    <source>
        <strain evidence="2">L227-S17</strain>
    </source>
</reference>
<dbReference type="EMBL" id="CP128400">
    <property type="protein sequence ID" value="WJW68926.1"/>
    <property type="molecule type" value="Genomic_DNA"/>
</dbReference>
<dbReference type="InterPro" id="IPR050927">
    <property type="entry name" value="TRPM"/>
</dbReference>
<accession>A0A8T7MA35</accession>
<keyword evidence="5" id="KW-1185">Reference proteome</keyword>
<dbReference type="GO" id="GO:0099604">
    <property type="term" value="F:ligand-gated calcium channel activity"/>
    <property type="evidence" value="ECO:0007669"/>
    <property type="project" value="TreeGrafter"/>
</dbReference>
<dbReference type="PANTHER" id="PTHR13800">
    <property type="entry name" value="TRANSIENT RECEPTOR POTENTIAL CATION CHANNEL, SUBFAMILY M, MEMBER 6"/>
    <property type="match status" value="1"/>
</dbReference>
<organism evidence="2 4">
    <name type="scientific">Candidatus Chlorohelix allophototropha</name>
    <dbReference type="NCBI Taxonomy" id="3003348"/>
    <lineage>
        <taxon>Bacteria</taxon>
        <taxon>Bacillati</taxon>
        <taxon>Chloroflexota</taxon>
        <taxon>Chloroflexia</taxon>
        <taxon>Candidatus Chloroheliales</taxon>
        <taxon>Candidatus Chloroheliaceae</taxon>
        <taxon>Candidatus Chlorohelix</taxon>
    </lineage>
</organism>
<reference evidence="3" key="2">
    <citation type="journal article" date="2024" name="Nature">
        <title>Anoxygenic phototroph of the Chloroflexota uses a type I reaction centre.</title>
        <authorList>
            <person name="Tsuji J.M."/>
            <person name="Shaw N.A."/>
            <person name="Nagashima S."/>
            <person name="Venkiteswaran J.J."/>
            <person name="Schiff S.L."/>
            <person name="Watanabe T."/>
            <person name="Fukui M."/>
            <person name="Hanada S."/>
            <person name="Tank M."/>
            <person name="Neufeld J.D."/>
        </authorList>
    </citation>
    <scope>NUCLEOTIDE SEQUENCE</scope>
    <source>
        <strain evidence="3">L227-S17</strain>
    </source>
</reference>
<dbReference type="Proteomes" id="UP001431572">
    <property type="component" value="Chromosome 2"/>
</dbReference>
<dbReference type="RefSeq" id="WP_341470830.1">
    <property type="nucleotide sequence ID" value="NZ_CP128400.1"/>
</dbReference>
<feature type="domain" description="LSDAT prokaryote" evidence="1">
    <location>
        <begin position="40"/>
        <end position="234"/>
    </location>
</feature>
<dbReference type="InterPro" id="IPR041482">
    <property type="entry name" value="LSDAT_prok"/>
</dbReference>
<evidence type="ECO:0000313" key="2">
    <source>
        <dbReference type="EMBL" id="NWJ48997.1"/>
    </source>
</evidence>
<proteinExistence type="predicted"/>
<dbReference type="Pfam" id="PF18171">
    <property type="entry name" value="LSDAT_prok"/>
    <property type="match status" value="1"/>
</dbReference>
<evidence type="ECO:0000313" key="3">
    <source>
        <dbReference type="EMBL" id="WJW68926.1"/>
    </source>
</evidence>
<gene>
    <name evidence="2" type="ORF">HXX08_24310</name>
    <name evidence="3" type="ORF">OZ401_004548</name>
</gene>
<evidence type="ECO:0000313" key="5">
    <source>
        <dbReference type="Proteomes" id="UP001431572"/>
    </source>
</evidence>
<dbReference type="PANTHER" id="PTHR13800:SF12">
    <property type="entry name" value="TRANSIENT RECEPTOR POTENTIAL CATION CHANNEL SUBFAMILY M MEMBER-LIKE 2"/>
    <property type="match status" value="1"/>
</dbReference>
<evidence type="ECO:0000313" key="4">
    <source>
        <dbReference type="Proteomes" id="UP000521676"/>
    </source>
</evidence>